<gene>
    <name evidence="1" type="ORF">I602_1247</name>
    <name evidence="2" type="ORF">SAMN05444353_0524</name>
</gene>
<evidence type="ECO:0000313" key="3">
    <source>
        <dbReference type="Proteomes" id="UP000037716"/>
    </source>
</evidence>
<evidence type="ECO:0000313" key="1">
    <source>
        <dbReference type="EMBL" id="KOY51687.1"/>
    </source>
</evidence>
<dbReference type="RefSeq" id="WP_053973843.1">
    <property type="nucleotide sequence ID" value="NZ_FNUE01000001.1"/>
</dbReference>
<dbReference type="STRING" id="1300348.I602_1247"/>
<name>A0A0N0UNI7_9FLAO</name>
<proteinExistence type="predicted"/>
<dbReference type="EMBL" id="LGBR01000001">
    <property type="protein sequence ID" value="KOY51687.1"/>
    <property type="molecule type" value="Genomic_DNA"/>
</dbReference>
<accession>A0A0N0UNI7</accession>
<keyword evidence="4" id="KW-1185">Reference proteome</keyword>
<evidence type="ECO:0000313" key="2">
    <source>
        <dbReference type="EMBL" id="SEE05501.1"/>
    </source>
</evidence>
<protein>
    <submittedName>
        <fullName evidence="1">Uncharacterized protein</fullName>
    </submittedName>
</protein>
<dbReference type="Proteomes" id="UP000037716">
    <property type="component" value="Unassembled WGS sequence"/>
</dbReference>
<reference evidence="2 4" key="2">
    <citation type="submission" date="2016-10" db="EMBL/GenBank/DDBJ databases">
        <authorList>
            <person name="Varghese N."/>
            <person name="Submissions S."/>
        </authorList>
    </citation>
    <scope>NUCLEOTIDE SEQUENCE [LARGE SCALE GENOMIC DNA]</scope>
    <source>
        <strain evidence="2 4">DSW-5</strain>
    </source>
</reference>
<comment type="caution">
    <text evidence="1">The sequence shown here is derived from an EMBL/GenBank/DDBJ whole genome shotgun (WGS) entry which is preliminary data.</text>
</comment>
<dbReference type="EMBL" id="FNUE01000001">
    <property type="protein sequence ID" value="SEE05501.1"/>
    <property type="molecule type" value="Genomic_DNA"/>
</dbReference>
<sequence>MTHYKQIINKQNGETEFIFNATLKKIGEQVLTNSNEKEYIIVTIGFELPNGESVERTATCYKNNYEYGIEEGLVYLCNLRFDELENPHITMSHLVNGTRASKEDFTGIFNLKHHLINDELVE</sequence>
<reference evidence="1 3" key="1">
    <citation type="submission" date="2015-07" db="EMBL/GenBank/DDBJ databases">
        <title>Genome of Polaribacter dokdonenesis DSW-5, isolated from seawater off Dokdo in Korea.</title>
        <authorList>
            <person name="Yoon K."/>
            <person name="Song J.Y."/>
            <person name="Kim J.F."/>
        </authorList>
    </citation>
    <scope>NUCLEOTIDE SEQUENCE [LARGE SCALE GENOMIC DNA]</scope>
    <source>
        <strain evidence="1 3">DSW-5</strain>
    </source>
</reference>
<dbReference type="OrthoDB" id="1439717at2"/>
<evidence type="ECO:0000313" key="4">
    <source>
        <dbReference type="Proteomes" id="UP000183071"/>
    </source>
</evidence>
<dbReference type="PATRIC" id="fig|1300348.6.peg.1246"/>
<dbReference type="AlphaFoldDB" id="A0A0N0UNI7"/>
<organism evidence="1 3">
    <name type="scientific">Polaribacter dokdonensis DSW-5</name>
    <dbReference type="NCBI Taxonomy" id="1300348"/>
    <lineage>
        <taxon>Bacteria</taxon>
        <taxon>Pseudomonadati</taxon>
        <taxon>Bacteroidota</taxon>
        <taxon>Flavobacteriia</taxon>
        <taxon>Flavobacteriales</taxon>
        <taxon>Flavobacteriaceae</taxon>
    </lineage>
</organism>
<dbReference type="Proteomes" id="UP000183071">
    <property type="component" value="Unassembled WGS sequence"/>
</dbReference>